<dbReference type="InterPro" id="IPR001461">
    <property type="entry name" value="Aspartic_peptidase_A1"/>
</dbReference>
<comment type="similarity">
    <text evidence="2 12">Belongs to the peptidase A1 family.</text>
</comment>
<dbReference type="PANTHER" id="PTHR47966:SF1">
    <property type="entry name" value="ASPARTYL PROTEINASE"/>
    <property type="match status" value="1"/>
</dbReference>
<evidence type="ECO:0000256" key="7">
    <source>
        <dbReference type="ARBA" id="ARBA00022801"/>
    </source>
</evidence>
<dbReference type="OrthoDB" id="15189at2759"/>
<evidence type="ECO:0000256" key="2">
    <source>
        <dbReference type="ARBA" id="ARBA00007447"/>
    </source>
</evidence>
<evidence type="ECO:0000256" key="6">
    <source>
        <dbReference type="ARBA" id="ARBA00022750"/>
    </source>
</evidence>
<feature type="active site" evidence="10">
    <location>
        <position position="283"/>
    </location>
</feature>
<dbReference type="STRING" id="1314771.A0A197JFW9"/>
<evidence type="ECO:0000256" key="10">
    <source>
        <dbReference type="PIRSR" id="PIRSR601461-1"/>
    </source>
</evidence>
<dbReference type="Proteomes" id="UP000078512">
    <property type="component" value="Unassembled WGS sequence"/>
</dbReference>
<evidence type="ECO:0000256" key="11">
    <source>
        <dbReference type="PIRSR" id="PIRSR601461-2"/>
    </source>
</evidence>
<dbReference type="Pfam" id="PF00026">
    <property type="entry name" value="Asp"/>
    <property type="match status" value="1"/>
</dbReference>
<keyword evidence="5 13" id="KW-0732">Signal</keyword>
<keyword evidence="8" id="KW-0865">Zymogen</keyword>
<keyword evidence="16" id="KW-1185">Reference proteome</keyword>
<keyword evidence="9 11" id="KW-1015">Disulfide bond</keyword>
<evidence type="ECO:0000313" key="16">
    <source>
        <dbReference type="Proteomes" id="UP000078512"/>
    </source>
</evidence>
<feature type="active site" evidence="10">
    <location>
        <position position="97"/>
    </location>
</feature>
<organism evidence="15 16">
    <name type="scientific">Linnemannia elongata AG-77</name>
    <dbReference type="NCBI Taxonomy" id="1314771"/>
    <lineage>
        <taxon>Eukaryota</taxon>
        <taxon>Fungi</taxon>
        <taxon>Fungi incertae sedis</taxon>
        <taxon>Mucoromycota</taxon>
        <taxon>Mortierellomycotina</taxon>
        <taxon>Mortierellomycetes</taxon>
        <taxon>Mortierellales</taxon>
        <taxon>Mortierellaceae</taxon>
        <taxon>Linnemannia</taxon>
    </lineage>
</organism>
<dbReference type="GO" id="GO:0004190">
    <property type="term" value="F:aspartic-type endopeptidase activity"/>
    <property type="evidence" value="ECO:0007669"/>
    <property type="project" value="UniProtKB-KW"/>
</dbReference>
<evidence type="ECO:0000256" key="4">
    <source>
        <dbReference type="ARBA" id="ARBA00022670"/>
    </source>
</evidence>
<dbReference type="Gene3D" id="2.40.70.10">
    <property type="entry name" value="Acid Proteases"/>
    <property type="match status" value="2"/>
</dbReference>
<dbReference type="FunFam" id="2.40.70.10:FF:000115">
    <property type="entry name" value="Lysosomal aspartic protease"/>
    <property type="match status" value="1"/>
</dbReference>
<dbReference type="PROSITE" id="PS51767">
    <property type="entry name" value="PEPTIDASE_A1"/>
    <property type="match status" value="1"/>
</dbReference>
<evidence type="ECO:0000256" key="9">
    <source>
        <dbReference type="ARBA" id="ARBA00023157"/>
    </source>
</evidence>
<dbReference type="PRINTS" id="PR00792">
    <property type="entry name" value="PEPSIN"/>
</dbReference>
<evidence type="ECO:0000256" key="13">
    <source>
        <dbReference type="SAM" id="SignalP"/>
    </source>
</evidence>
<reference evidence="15 16" key="1">
    <citation type="submission" date="2016-05" db="EMBL/GenBank/DDBJ databases">
        <title>Genome sequencing reveals origins of a unique bacterial endosymbiosis in the earliest lineages of terrestrial Fungi.</title>
        <authorList>
            <consortium name="DOE Joint Genome Institute"/>
            <person name="Uehling J."/>
            <person name="Gryganskyi A."/>
            <person name="Hameed K."/>
            <person name="Tschaplinski T."/>
            <person name="Misztal P."/>
            <person name="Wu S."/>
            <person name="Desiro A."/>
            <person name="Vande Pol N."/>
            <person name="Du Z.-Y."/>
            <person name="Zienkiewicz A."/>
            <person name="Zienkiewicz K."/>
            <person name="Morin E."/>
            <person name="Tisserant E."/>
            <person name="Splivallo R."/>
            <person name="Hainaut M."/>
            <person name="Henrissat B."/>
            <person name="Ohm R."/>
            <person name="Kuo A."/>
            <person name="Yan J."/>
            <person name="Lipzen A."/>
            <person name="Nolan M."/>
            <person name="Labutti K."/>
            <person name="Barry K."/>
            <person name="Goldstein A."/>
            <person name="Labbe J."/>
            <person name="Schadt C."/>
            <person name="Tuskan G."/>
            <person name="Grigoriev I."/>
            <person name="Martin F."/>
            <person name="Vilgalys R."/>
            <person name="Bonito G."/>
        </authorList>
    </citation>
    <scope>NUCLEOTIDE SEQUENCE [LARGE SCALE GENOMIC DNA]</scope>
    <source>
        <strain evidence="15 16">AG-77</strain>
    </source>
</reference>
<accession>A0A197JFW9</accession>
<dbReference type="PANTHER" id="PTHR47966">
    <property type="entry name" value="BETA-SITE APP-CLEAVING ENZYME, ISOFORM A-RELATED"/>
    <property type="match status" value="1"/>
</dbReference>
<feature type="domain" description="Peptidase A1" evidence="14">
    <location>
        <begin position="79"/>
        <end position="399"/>
    </location>
</feature>
<dbReference type="GO" id="GO:0006508">
    <property type="term" value="P:proteolysis"/>
    <property type="evidence" value="ECO:0007669"/>
    <property type="project" value="UniProtKB-KW"/>
</dbReference>
<gene>
    <name evidence="15" type="ORF">K457DRAFT_25115</name>
</gene>
<dbReference type="InterPro" id="IPR033121">
    <property type="entry name" value="PEPTIDASE_A1"/>
</dbReference>
<feature type="signal peptide" evidence="13">
    <location>
        <begin position="1"/>
        <end position="18"/>
    </location>
</feature>
<evidence type="ECO:0000256" key="8">
    <source>
        <dbReference type="ARBA" id="ARBA00023145"/>
    </source>
</evidence>
<sequence>MKISILIIPLGIATLVLADGDSTTSVFEVPLVRNPTYRGDFQAQMQKMRNRYGSPETIAAAKKGVGLVPVTSPAFDTEYYGPVKIGTPGQTFNMNFDTGSADIWLASSTCSTTTCKSHRRFNSSSSTTFRLDPAKRRFRIEYGDGSYANGPIGTDMVNVGGIQIRQTIGLATNESADFEVSKMDGMFGLAFSSYESVPGVKTFMTNAIAKKAVALPVVSAYLPSLRRSGGKGGHYLFGAIDSTKFHGNLTYVPVTVKGYWQVTVQDVLVSGQSLNSSYQGIVDTGTTLVILDDKTTAAVHSKIKGAYFDKQEQGWVVPCSLSKAQTGSVGFRLAGRVFEVPMADIAWEPVGKGKGKLGGEICYSGVQSIDSPVWILGDVFIKNNYCVFDQSAIPSVGIAPLQ</sequence>
<dbReference type="EC" id="3.4.23.21" evidence="3"/>
<dbReference type="InterPro" id="IPR001969">
    <property type="entry name" value="Aspartic_peptidase_AS"/>
</dbReference>
<evidence type="ECO:0000256" key="5">
    <source>
        <dbReference type="ARBA" id="ARBA00022729"/>
    </source>
</evidence>
<keyword evidence="7 12" id="KW-0378">Hydrolase</keyword>
<dbReference type="InterPro" id="IPR021109">
    <property type="entry name" value="Peptidase_aspartic_dom_sf"/>
</dbReference>
<evidence type="ECO:0000256" key="1">
    <source>
        <dbReference type="ARBA" id="ARBA00001130"/>
    </source>
</evidence>
<proteinExistence type="inferred from homology"/>
<keyword evidence="4 12" id="KW-0645">Protease</keyword>
<dbReference type="AlphaFoldDB" id="A0A197JFW9"/>
<feature type="chain" id="PRO_5008275897" description="rhizopuspepsin" evidence="13">
    <location>
        <begin position="19"/>
        <end position="402"/>
    </location>
</feature>
<feature type="disulfide bond" evidence="11">
    <location>
        <begin position="110"/>
        <end position="115"/>
    </location>
</feature>
<dbReference type="PROSITE" id="PS00141">
    <property type="entry name" value="ASP_PROTEASE"/>
    <property type="match status" value="2"/>
</dbReference>
<evidence type="ECO:0000256" key="12">
    <source>
        <dbReference type="RuleBase" id="RU000454"/>
    </source>
</evidence>
<name>A0A197JFW9_9FUNG</name>
<evidence type="ECO:0000313" key="15">
    <source>
        <dbReference type="EMBL" id="OAQ23396.1"/>
    </source>
</evidence>
<evidence type="ECO:0000259" key="14">
    <source>
        <dbReference type="PROSITE" id="PS51767"/>
    </source>
</evidence>
<keyword evidence="6 12" id="KW-0064">Aspartyl protease</keyword>
<comment type="catalytic activity">
    <reaction evidence="1">
        <text>Hydrolysis of proteins with broad specificity similar to that of pepsin A, preferring hydrophobic residues at P1 and P1'. Clots milk and activates trypsinogen. Does not cleave 4-Gln-|-His-5, but does cleave 10-His-|-Leu-11 and 12-Val-|-Glu-13 in B chain of insulin.</text>
        <dbReference type="EC" id="3.4.23.21"/>
    </reaction>
</comment>
<evidence type="ECO:0000256" key="3">
    <source>
        <dbReference type="ARBA" id="ARBA00013205"/>
    </source>
</evidence>
<protein>
    <recommendedName>
        <fullName evidence="3">rhizopuspepsin</fullName>
        <ecNumber evidence="3">3.4.23.21</ecNumber>
    </recommendedName>
</protein>
<dbReference type="EMBL" id="KV442120">
    <property type="protein sequence ID" value="OAQ23396.1"/>
    <property type="molecule type" value="Genomic_DNA"/>
</dbReference>
<dbReference type="SUPFAM" id="SSF50630">
    <property type="entry name" value="Acid proteases"/>
    <property type="match status" value="1"/>
</dbReference>